<keyword evidence="5 7" id="KW-1133">Transmembrane helix</keyword>
<evidence type="ECO:0000256" key="1">
    <source>
        <dbReference type="ARBA" id="ARBA00004651"/>
    </source>
</evidence>
<gene>
    <name evidence="9" type="primary">nikB_1</name>
    <name evidence="9" type="ORF">OPKNFCMD_2181</name>
</gene>
<evidence type="ECO:0000256" key="3">
    <source>
        <dbReference type="ARBA" id="ARBA00022475"/>
    </source>
</evidence>
<dbReference type="Proteomes" id="UP001055167">
    <property type="component" value="Unassembled WGS sequence"/>
</dbReference>
<keyword evidence="3" id="KW-1003">Cell membrane</keyword>
<dbReference type="InterPro" id="IPR045621">
    <property type="entry name" value="BPD_transp_1_N"/>
</dbReference>
<dbReference type="Pfam" id="PF00528">
    <property type="entry name" value="BPD_transp_1"/>
    <property type="match status" value="1"/>
</dbReference>
<comment type="similarity">
    <text evidence="7">Belongs to the binding-protein-dependent transport system permease family.</text>
</comment>
<feature type="domain" description="ABC transmembrane type-1" evidence="8">
    <location>
        <begin position="112"/>
        <end position="312"/>
    </location>
</feature>
<evidence type="ECO:0000256" key="6">
    <source>
        <dbReference type="ARBA" id="ARBA00023136"/>
    </source>
</evidence>
<proteinExistence type="inferred from homology"/>
<dbReference type="InterPro" id="IPR000515">
    <property type="entry name" value="MetI-like"/>
</dbReference>
<comment type="subcellular location">
    <subcellularLocation>
        <location evidence="1 7">Cell membrane</location>
        <topology evidence="1 7">Multi-pass membrane protein</topology>
    </subcellularLocation>
</comment>
<dbReference type="PANTHER" id="PTHR43163">
    <property type="entry name" value="DIPEPTIDE TRANSPORT SYSTEM PERMEASE PROTEIN DPPB-RELATED"/>
    <property type="match status" value="1"/>
</dbReference>
<reference evidence="9" key="2">
    <citation type="submission" date="2021-08" db="EMBL/GenBank/DDBJ databases">
        <authorList>
            <person name="Tani A."/>
            <person name="Ola A."/>
            <person name="Ogura Y."/>
            <person name="Katsura K."/>
            <person name="Hayashi T."/>
        </authorList>
    </citation>
    <scope>NUCLEOTIDE SEQUENCE</scope>
    <source>
        <strain evidence="9">KCTC 52305</strain>
    </source>
</reference>
<keyword evidence="2 7" id="KW-0813">Transport</keyword>
<sequence>MSAAPSRSRVTGWHRRIARLVLGAAAVFWAVATFTFCVQTLLPGDRAELILNVKAGTFTQPTAAELAQINARYGFDAPLAVQYGRFLGGLVRGDLGTSYQTQGPVRAIIAEQAAPTLLTLSALALAWAIALLLTVPSAGRDGSLARLVSGFQVAAAVAPPYWIGTILLVVLGVKLRLLRVESGTGPAGLVMPAFALAIPLSGFIGQVIREEFARVLDQPFVTSARMRGMSDLAVRVRLVLRHAVLPGVTLSGWALGALFSGAAIIETVFARPGIGGLLVMATSARDVPLVTGIILAAAGLYILANLLVDLAYPIIDPRLRAR</sequence>
<feature type="transmembrane region" description="Helical" evidence="7">
    <location>
        <begin position="185"/>
        <end position="204"/>
    </location>
</feature>
<name>A0ABQ4QWM2_9HYPH</name>
<evidence type="ECO:0000256" key="4">
    <source>
        <dbReference type="ARBA" id="ARBA00022692"/>
    </source>
</evidence>
<keyword evidence="10" id="KW-1185">Reference proteome</keyword>
<feature type="transmembrane region" description="Helical" evidence="7">
    <location>
        <begin position="113"/>
        <end position="135"/>
    </location>
</feature>
<evidence type="ECO:0000256" key="7">
    <source>
        <dbReference type="RuleBase" id="RU363032"/>
    </source>
</evidence>
<feature type="transmembrane region" description="Helical" evidence="7">
    <location>
        <begin position="243"/>
        <end position="269"/>
    </location>
</feature>
<keyword evidence="4 7" id="KW-0812">Transmembrane</keyword>
<organism evidence="9 10">
    <name type="scientific">Methylobacterium crusticola</name>
    <dbReference type="NCBI Taxonomy" id="1697972"/>
    <lineage>
        <taxon>Bacteria</taxon>
        <taxon>Pseudomonadati</taxon>
        <taxon>Pseudomonadota</taxon>
        <taxon>Alphaproteobacteria</taxon>
        <taxon>Hyphomicrobiales</taxon>
        <taxon>Methylobacteriaceae</taxon>
        <taxon>Methylobacterium</taxon>
    </lineage>
</organism>
<protein>
    <submittedName>
        <fullName evidence="9">Nickel import system permease protein NikB</fullName>
    </submittedName>
</protein>
<reference evidence="9" key="1">
    <citation type="journal article" date="2021" name="Front. Microbiol.">
        <title>Comprehensive Comparative Genomics and Phenotyping of Methylobacterium Species.</title>
        <authorList>
            <person name="Alessa O."/>
            <person name="Ogura Y."/>
            <person name="Fujitani Y."/>
            <person name="Takami H."/>
            <person name="Hayashi T."/>
            <person name="Sahin N."/>
            <person name="Tani A."/>
        </authorList>
    </citation>
    <scope>NUCLEOTIDE SEQUENCE</scope>
    <source>
        <strain evidence="9">KCTC 52305</strain>
    </source>
</reference>
<dbReference type="SUPFAM" id="SSF161098">
    <property type="entry name" value="MetI-like"/>
    <property type="match status" value="1"/>
</dbReference>
<comment type="caution">
    <text evidence="9">The sequence shown here is derived from an EMBL/GenBank/DDBJ whole genome shotgun (WGS) entry which is preliminary data.</text>
</comment>
<feature type="transmembrane region" description="Helical" evidence="7">
    <location>
        <begin position="20"/>
        <end position="42"/>
    </location>
</feature>
<evidence type="ECO:0000313" key="10">
    <source>
        <dbReference type="Proteomes" id="UP001055167"/>
    </source>
</evidence>
<evidence type="ECO:0000313" key="9">
    <source>
        <dbReference type="EMBL" id="GJD49451.1"/>
    </source>
</evidence>
<evidence type="ECO:0000256" key="5">
    <source>
        <dbReference type="ARBA" id="ARBA00022989"/>
    </source>
</evidence>
<accession>A0ABQ4QWM2</accession>
<dbReference type="PROSITE" id="PS50928">
    <property type="entry name" value="ABC_TM1"/>
    <property type="match status" value="1"/>
</dbReference>
<dbReference type="Pfam" id="PF19300">
    <property type="entry name" value="BPD_transp_1_N"/>
    <property type="match status" value="1"/>
</dbReference>
<feature type="transmembrane region" description="Helical" evidence="7">
    <location>
        <begin position="289"/>
        <end position="312"/>
    </location>
</feature>
<evidence type="ECO:0000256" key="2">
    <source>
        <dbReference type="ARBA" id="ARBA00022448"/>
    </source>
</evidence>
<dbReference type="PANTHER" id="PTHR43163:SF6">
    <property type="entry name" value="DIPEPTIDE TRANSPORT SYSTEM PERMEASE PROTEIN DPPB-RELATED"/>
    <property type="match status" value="1"/>
</dbReference>
<keyword evidence="6 7" id="KW-0472">Membrane</keyword>
<dbReference type="CDD" id="cd06261">
    <property type="entry name" value="TM_PBP2"/>
    <property type="match status" value="1"/>
</dbReference>
<dbReference type="EMBL" id="BPQH01000006">
    <property type="protein sequence ID" value="GJD49451.1"/>
    <property type="molecule type" value="Genomic_DNA"/>
</dbReference>
<dbReference type="InterPro" id="IPR035906">
    <property type="entry name" value="MetI-like_sf"/>
</dbReference>
<feature type="transmembrane region" description="Helical" evidence="7">
    <location>
        <begin position="147"/>
        <end position="173"/>
    </location>
</feature>
<evidence type="ECO:0000259" key="8">
    <source>
        <dbReference type="PROSITE" id="PS50928"/>
    </source>
</evidence>
<dbReference type="RefSeq" id="WP_128561488.1">
    <property type="nucleotide sequence ID" value="NZ_BPQH01000006.1"/>
</dbReference>